<evidence type="ECO:0008006" key="4">
    <source>
        <dbReference type="Google" id="ProtNLM"/>
    </source>
</evidence>
<sequence length="168" mass="18214">MCSSAGGVSSEGAGDGFSGRAPRRLPDGVPRTEGTEPQLRYPNETGYYYRVLVQPPKPVWVRLDAILIRDPGAPRHVNGAGLDMTGERPGTLTHWVPSFSGDWLGRVNFSVCYADGRTPLHLTDQLVPAYALRPRAATDDPRRTPASRPAKPSDADERIAGEPGPELR</sequence>
<evidence type="ECO:0000256" key="1">
    <source>
        <dbReference type="SAM" id="MobiDB-lite"/>
    </source>
</evidence>
<organism evidence="2 3">
    <name type="scientific">Nocardia elegans</name>
    <dbReference type="NCBI Taxonomy" id="300029"/>
    <lineage>
        <taxon>Bacteria</taxon>
        <taxon>Bacillati</taxon>
        <taxon>Actinomycetota</taxon>
        <taxon>Actinomycetes</taxon>
        <taxon>Mycobacteriales</taxon>
        <taxon>Nocardiaceae</taxon>
        <taxon>Nocardia</taxon>
    </lineage>
</organism>
<keyword evidence="3" id="KW-1185">Reference proteome</keyword>
<feature type="compositionally biased region" description="Low complexity" evidence="1">
    <location>
        <begin position="1"/>
        <end position="12"/>
    </location>
</feature>
<protein>
    <recommendedName>
        <fullName evidence="4">DUF1214 domain-containing protein</fullName>
    </recommendedName>
</protein>
<proteinExistence type="predicted"/>
<accession>A0ABW6TDM1</accession>
<name>A0ABW6TDM1_9NOCA</name>
<reference evidence="2 3" key="1">
    <citation type="submission" date="2024-10" db="EMBL/GenBank/DDBJ databases">
        <title>The Natural Products Discovery Center: Release of the First 8490 Sequenced Strains for Exploring Actinobacteria Biosynthetic Diversity.</title>
        <authorList>
            <person name="Kalkreuter E."/>
            <person name="Kautsar S.A."/>
            <person name="Yang D."/>
            <person name="Bader C.D."/>
            <person name="Teijaro C.N."/>
            <person name="Fluegel L."/>
            <person name="Davis C.M."/>
            <person name="Simpson J.R."/>
            <person name="Lauterbach L."/>
            <person name="Steele A.D."/>
            <person name="Gui C."/>
            <person name="Meng S."/>
            <person name="Li G."/>
            <person name="Viehrig K."/>
            <person name="Ye F."/>
            <person name="Su P."/>
            <person name="Kiefer A.F."/>
            <person name="Nichols A."/>
            <person name="Cepeda A.J."/>
            <person name="Yan W."/>
            <person name="Fan B."/>
            <person name="Jiang Y."/>
            <person name="Adhikari A."/>
            <person name="Zheng C.-J."/>
            <person name="Schuster L."/>
            <person name="Cowan T.M."/>
            <person name="Smanski M.J."/>
            <person name="Chevrette M.G."/>
            <person name="De Carvalho L.P.S."/>
            <person name="Shen B."/>
        </authorList>
    </citation>
    <scope>NUCLEOTIDE SEQUENCE [LARGE SCALE GENOMIC DNA]</scope>
    <source>
        <strain evidence="2 3">NPDC001867</strain>
    </source>
</reference>
<comment type="caution">
    <text evidence="2">The sequence shown here is derived from an EMBL/GenBank/DDBJ whole genome shotgun (WGS) entry which is preliminary data.</text>
</comment>
<evidence type="ECO:0000313" key="2">
    <source>
        <dbReference type="EMBL" id="MFF4024260.1"/>
    </source>
</evidence>
<dbReference type="EMBL" id="JBIATK010000004">
    <property type="protein sequence ID" value="MFF4024260.1"/>
    <property type="molecule type" value="Genomic_DNA"/>
</dbReference>
<gene>
    <name evidence="2" type="ORF">ACFYY5_15610</name>
</gene>
<feature type="region of interest" description="Disordered" evidence="1">
    <location>
        <begin position="1"/>
        <end position="39"/>
    </location>
</feature>
<feature type="region of interest" description="Disordered" evidence="1">
    <location>
        <begin position="134"/>
        <end position="168"/>
    </location>
</feature>
<dbReference type="Proteomes" id="UP001602089">
    <property type="component" value="Unassembled WGS sequence"/>
</dbReference>
<dbReference type="RefSeq" id="WP_195021822.1">
    <property type="nucleotide sequence ID" value="NZ_JADLPS010000001.1"/>
</dbReference>
<feature type="compositionally biased region" description="Basic and acidic residues" evidence="1">
    <location>
        <begin position="151"/>
        <end position="168"/>
    </location>
</feature>
<evidence type="ECO:0000313" key="3">
    <source>
        <dbReference type="Proteomes" id="UP001602089"/>
    </source>
</evidence>